<dbReference type="InterPro" id="IPR001962">
    <property type="entry name" value="Asn_synthase"/>
</dbReference>
<dbReference type="Proteomes" id="UP000289220">
    <property type="component" value="Unassembled WGS sequence"/>
</dbReference>
<gene>
    <name evidence="2" type="ORF">BREV_BREV_02441</name>
</gene>
<dbReference type="InterPro" id="IPR014729">
    <property type="entry name" value="Rossmann-like_a/b/a_fold"/>
</dbReference>
<reference evidence="2 3" key="1">
    <citation type="submission" date="2018-11" db="EMBL/GenBank/DDBJ databases">
        <authorList>
            <person name="Peiro R."/>
            <person name="Begona"/>
            <person name="Cbmso G."/>
            <person name="Lopez M."/>
            <person name="Gonzalez S."/>
            <person name="Sacristan E."/>
            <person name="Castillo E."/>
        </authorList>
    </citation>
    <scope>NUCLEOTIDE SEQUENCE [LARGE SCALE GENOMIC DNA]</scope>
    <source>
        <strain evidence="2">Brev_genome</strain>
    </source>
</reference>
<sequence>MGRFLVVSRRQTDDQAAALSRALDEDARSLGFSVVELNAHAWLAVRGPGVPRRIDVGGWTLIGDVFNRRSPVLPSPRLDDPWDYERKLMARCWGRYVGVRFGAGDQLAAVLRDPSGALECVTWRQDGLAVVCGAAEDFVLRRLRPAWQLNVRRIAEALRDPVPATGALLLDGPIALEPGSVLDLSSDRPPDALWTPADFARRSLGRAPDLHDAADQLRSAVDEATAGLAGVSSPLAAEVSGGLDSSIVAASLVTGAPNGVAMWLNAFGAAPEADERTYVEALANTLGIAPHCVPHAAEPLAQVWLEALSPGFRPGLTALDRPHDLDWARRLEGAGIVGLMTGAGGDSVLFQRATMDVFVDRWRARPWRDLFAPDVVELAASNEISVWTMIADARRRRRAPHPAPRRDHPMLPALSGAGPRHPWLEGWDEFGPAKAMHLAGVVDNVARHGPSELTARIDVRHPLCAQPVIEACLALPTVLLTAGGRERGLARRAFRDRLPAQIIDRRSKGDMTRIYGRMILDGLDVLRPWLIEGRLAALQVIDPEAADRALTREALVWGGRYSTIMVAAAFESWVRRWEARLKPPS</sequence>
<evidence type="ECO:0000313" key="3">
    <source>
        <dbReference type="Proteomes" id="UP000289220"/>
    </source>
</evidence>
<dbReference type="AlphaFoldDB" id="A0A7Z8Y4Z0"/>
<proteinExistence type="predicted"/>
<dbReference type="SUPFAM" id="SSF52402">
    <property type="entry name" value="Adenine nucleotide alpha hydrolases-like"/>
    <property type="match status" value="1"/>
</dbReference>
<evidence type="ECO:0000259" key="1">
    <source>
        <dbReference type="Pfam" id="PF00733"/>
    </source>
</evidence>
<dbReference type="EMBL" id="UXHF01000055">
    <property type="protein sequence ID" value="VDC51012.1"/>
    <property type="molecule type" value="Genomic_DNA"/>
</dbReference>
<dbReference type="GO" id="GO:0004066">
    <property type="term" value="F:asparagine synthase (glutamine-hydrolyzing) activity"/>
    <property type="evidence" value="ECO:0007669"/>
    <property type="project" value="InterPro"/>
</dbReference>
<evidence type="ECO:0000313" key="2">
    <source>
        <dbReference type="EMBL" id="VDC51012.1"/>
    </source>
</evidence>
<comment type="caution">
    <text evidence="2">The sequence shown here is derived from an EMBL/GenBank/DDBJ whole genome shotgun (WGS) entry which is preliminary data.</text>
</comment>
<accession>A0A7Z8Y4Z0</accession>
<organism evidence="2 3">
    <name type="scientific">Brevundimonas mediterranea</name>
    <dbReference type="NCBI Taxonomy" id="74329"/>
    <lineage>
        <taxon>Bacteria</taxon>
        <taxon>Pseudomonadati</taxon>
        <taxon>Pseudomonadota</taxon>
        <taxon>Alphaproteobacteria</taxon>
        <taxon>Caulobacterales</taxon>
        <taxon>Caulobacteraceae</taxon>
        <taxon>Brevundimonas</taxon>
    </lineage>
</organism>
<feature type="domain" description="Asparagine synthetase" evidence="1">
    <location>
        <begin position="217"/>
        <end position="574"/>
    </location>
</feature>
<dbReference type="Pfam" id="PF00733">
    <property type="entry name" value="Asn_synthase"/>
    <property type="match status" value="1"/>
</dbReference>
<dbReference type="GO" id="GO:0006529">
    <property type="term" value="P:asparagine biosynthetic process"/>
    <property type="evidence" value="ECO:0007669"/>
    <property type="project" value="InterPro"/>
</dbReference>
<name>A0A7Z8Y4Z0_9CAUL</name>
<dbReference type="Gene3D" id="3.40.50.620">
    <property type="entry name" value="HUPs"/>
    <property type="match status" value="2"/>
</dbReference>
<protein>
    <recommendedName>
        <fullName evidence="1">Asparagine synthetase domain-containing protein</fullName>
    </recommendedName>
</protein>
<keyword evidence="3" id="KW-1185">Reference proteome</keyword>